<feature type="domain" description="MacB-like periplasmic core" evidence="9">
    <location>
        <begin position="60"/>
        <end position="290"/>
    </location>
</feature>
<comment type="caution">
    <text evidence="10">The sequence shown here is derived from an EMBL/GenBank/DDBJ whole genome shotgun (WGS) entry which is preliminary data.</text>
</comment>
<feature type="transmembrane region" description="Helical" evidence="7">
    <location>
        <begin position="372"/>
        <end position="399"/>
    </location>
</feature>
<evidence type="ECO:0000256" key="6">
    <source>
        <dbReference type="ARBA" id="ARBA00038076"/>
    </source>
</evidence>
<dbReference type="PANTHER" id="PTHR30572:SF4">
    <property type="entry name" value="ABC TRANSPORTER PERMEASE YTRF"/>
    <property type="match status" value="1"/>
</dbReference>
<keyword evidence="4 7" id="KW-1133">Transmembrane helix</keyword>
<keyword evidence="2" id="KW-1003">Cell membrane</keyword>
<dbReference type="EMBL" id="DTMZ01000101">
    <property type="protein sequence ID" value="HGD13284.1"/>
    <property type="molecule type" value="Genomic_DNA"/>
</dbReference>
<evidence type="ECO:0000256" key="1">
    <source>
        <dbReference type="ARBA" id="ARBA00004651"/>
    </source>
</evidence>
<reference evidence="10" key="1">
    <citation type="journal article" date="2020" name="mSystems">
        <title>Genome- and Community-Level Interaction Insights into Carbon Utilization and Element Cycling Functions of Hydrothermarchaeota in Hydrothermal Sediment.</title>
        <authorList>
            <person name="Zhou Z."/>
            <person name="Liu Y."/>
            <person name="Xu W."/>
            <person name="Pan J."/>
            <person name="Luo Z.H."/>
            <person name="Li M."/>
        </authorList>
    </citation>
    <scope>NUCLEOTIDE SEQUENCE [LARGE SCALE GENOMIC DNA]</scope>
    <source>
        <strain evidence="10">SpSt-914</strain>
    </source>
</reference>
<evidence type="ECO:0000256" key="5">
    <source>
        <dbReference type="ARBA" id="ARBA00023136"/>
    </source>
</evidence>
<evidence type="ECO:0000259" key="8">
    <source>
        <dbReference type="Pfam" id="PF02687"/>
    </source>
</evidence>
<evidence type="ECO:0000313" key="10">
    <source>
        <dbReference type="EMBL" id="HGD13284.1"/>
    </source>
</evidence>
<evidence type="ECO:0000259" key="9">
    <source>
        <dbReference type="Pfam" id="PF12704"/>
    </source>
</evidence>
<dbReference type="InterPro" id="IPR050250">
    <property type="entry name" value="Macrolide_Exporter_MacB"/>
</dbReference>
<protein>
    <submittedName>
        <fullName evidence="10">FtsX-like permease family protein</fullName>
    </submittedName>
</protein>
<dbReference type="InterPro" id="IPR003838">
    <property type="entry name" value="ABC3_permease_C"/>
</dbReference>
<feature type="transmembrane region" description="Helical" evidence="7">
    <location>
        <begin position="324"/>
        <end position="352"/>
    </location>
</feature>
<dbReference type="AlphaFoldDB" id="A0A7V3PTR8"/>
<evidence type="ECO:0000256" key="2">
    <source>
        <dbReference type="ARBA" id="ARBA00022475"/>
    </source>
</evidence>
<evidence type="ECO:0000256" key="3">
    <source>
        <dbReference type="ARBA" id="ARBA00022692"/>
    </source>
</evidence>
<feature type="domain" description="ABC3 transporter permease C-terminal" evidence="8">
    <location>
        <begin position="331"/>
        <end position="444"/>
    </location>
</feature>
<comment type="similarity">
    <text evidence="6">Belongs to the ABC-4 integral membrane protein family.</text>
</comment>
<keyword evidence="5 7" id="KW-0472">Membrane</keyword>
<evidence type="ECO:0000256" key="4">
    <source>
        <dbReference type="ARBA" id="ARBA00022989"/>
    </source>
</evidence>
<gene>
    <name evidence="10" type="ORF">ENX16_04310</name>
</gene>
<organism evidence="10">
    <name type="scientific">candidate division WOR-3 bacterium</name>
    <dbReference type="NCBI Taxonomy" id="2052148"/>
    <lineage>
        <taxon>Bacteria</taxon>
        <taxon>Bacteria division WOR-3</taxon>
    </lineage>
</organism>
<evidence type="ECO:0000256" key="7">
    <source>
        <dbReference type="SAM" id="Phobius"/>
    </source>
</evidence>
<accession>A0A7V3PTR8</accession>
<dbReference type="PANTHER" id="PTHR30572">
    <property type="entry name" value="MEMBRANE COMPONENT OF TRANSPORTER-RELATED"/>
    <property type="match status" value="1"/>
</dbReference>
<dbReference type="Pfam" id="PF12704">
    <property type="entry name" value="MacB_PCD"/>
    <property type="match status" value="1"/>
</dbReference>
<feature type="transmembrane region" description="Helical" evidence="7">
    <location>
        <begin position="411"/>
        <end position="434"/>
    </location>
</feature>
<dbReference type="Pfam" id="PF02687">
    <property type="entry name" value="FtsX"/>
    <property type="match status" value="1"/>
</dbReference>
<proteinExistence type="inferred from homology"/>
<keyword evidence="3 7" id="KW-0812">Transmembrane</keyword>
<dbReference type="GO" id="GO:0022857">
    <property type="term" value="F:transmembrane transporter activity"/>
    <property type="evidence" value="ECO:0007669"/>
    <property type="project" value="TreeGrafter"/>
</dbReference>
<sequence length="451" mass="49981">MTRQLPNIPAELFGSGTDRLFTNKQFNLCLLTRFHLRTKMHYWEILKLAFGTFRANRLRSFLTTLGIVIGVMTVIAIVSLIQGMNYEVEKQISSLGSNVIYLQKVTWGVGRIDWEEISKRPELTLEDALAISRLPVVAQVAPLRNRTVARLNYRNRKATNIEMAGVTPVYSTVGNYLLETGRFISADDSMRKRSVCVIGAYIVDNLFPDEDPLGKQLIIEGKTFTIIGTLVRKGSFLGQSQDNVLFIPLSAFEKSFSPQKGWGELTHALSIIIVPKKGVSVEKAIDQVRELMRRRHGLGYDAPDDFGINTQETLRQIYQNITRVAYIVMIAVAAISLLVGGIGIMNIMLVAVAERTREIGLRKALGATTADILYQFLFESILLALTGGAIGITLGLGIAKIVELTAHLRAAAPLWTIMLGFGFSALVGIFFGIYPASRAARLDPIQALRYE</sequence>
<dbReference type="GO" id="GO:0005886">
    <property type="term" value="C:plasma membrane"/>
    <property type="evidence" value="ECO:0007669"/>
    <property type="project" value="UniProtKB-SubCell"/>
</dbReference>
<name>A0A7V3PTR8_UNCW3</name>
<feature type="transmembrane region" description="Helical" evidence="7">
    <location>
        <begin position="61"/>
        <end position="81"/>
    </location>
</feature>
<dbReference type="InterPro" id="IPR025857">
    <property type="entry name" value="MacB_PCD"/>
</dbReference>
<comment type="subcellular location">
    <subcellularLocation>
        <location evidence="1">Cell membrane</location>
        <topology evidence="1">Multi-pass membrane protein</topology>
    </subcellularLocation>
</comment>